<gene>
    <name evidence="1" type="ORF">BDN72DRAFT_895445</name>
</gene>
<protein>
    <submittedName>
        <fullName evidence="1">Uncharacterized protein</fullName>
    </submittedName>
</protein>
<name>A0ACD3B1J4_9AGAR</name>
<organism evidence="1 2">
    <name type="scientific">Pluteus cervinus</name>
    <dbReference type="NCBI Taxonomy" id="181527"/>
    <lineage>
        <taxon>Eukaryota</taxon>
        <taxon>Fungi</taxon>
        <taxon>Dikarya</taxon>
        <taxon>Basidiomycota</taxon>
        <taxon>Agaricomycotina</taxon>
        <taxon>Agaricomycetes</taxon>
        <taxon>Agaricomycetidae</taxon>
        <taxon>Agaricales</taxon>
        <taxon>Pluteineae</taxon>
        <taxon>Pluteaceae</taxon>
        <taxon>Pluteus</taxon>
    </lineage>
</organism>
<evidence type="ECO:0000313" key="1">
    <source>
        <dbReference type="EMBL" id="TFK71747.1"/>
    </source>
</evidence>
<accession>A0ACD3B1J4</accession>
<proteinExistence type="predicted"/>
<sequence>MSSSQITTFNTLPCEIHGKIFRMKQASEHHPIKTFVILSHVCTMWRWEILNDAELWISMPWYRFRQYSMDLLIFVFTMTPLRSGHPIHIDFGKGTNTGRLAYVLQDFGDRIVSLAYGPGAGDPSKKAFQWFPKTSKTLQSLKFGQTPLPSCIYDGDFKVLHSLELDQCDLNWHRLHSMTSLRHITMCRPAIGVGCYEFLNILLLLPHLTTFHGDHIFHSGPISKATHIPNPFEPPSLSKLSFLEHKSNTVYLLEYRDETSDWIDGPEIEELERNFGELFERILGSMTATKDYHGGFVPVPKYHTYGHTNASFSIEQPWNDFF</sequence>
<reference evidence="1 2" key="1">
    <citation type="journal article" date="2019" name="Nat. Ecol. Evol.">
        <title>Megaphylogeny resolves global patterns of mushroom evolution.</title>
        <authorList>
            <person name="Varga T."/>
            <person name="Krizsan K."/>
            <person name="Foldi C."/>
            <person name="Dima B."/>
            <person name="Sanchez-Garcia M."/>
            <person name="Sanchez-Ramirez S."/>
            <person name="Szollosi G.J."/>
            <person name="Szarkandi J.G."/>
            <person name="Papp V."/>
            <person name="Albert L."/>
            <person name="Andreopoulos W."/>
            <person name="Angelini C."/>
            <person name="Antonin V."/>
            <person name="Barry K.W."/>
            <person name="Bougher N.L."/>
            <person name="Buchanan P."/>
            <person name="Buyck B."/>
            <person name="Bense V."/>
            <person name="Catcheside P."/>
            <person name="Chovatia M."/>
            <person name="Cooper J."/>
            <person name="Damon W."/>
            <person name="Desjardin D."/>
            <person name="Finy P."/>
            <person name="Geml J."/>
            <person name="Haridas S."/>
            <person name="Hughes K."/>
            <person name="Justo A."/>
            <person name="Karasinski D."/>
            <person name="Kautmanova I."/>
            <person name="Kiss B."/>
            <person name="Kocsube S."/>
            <person name="Kotiranta H."/>
            <person name="LaButti K.M."/>
            <person name="Lechner B.E."/>
            <person name="Liimatainen K."/>
            <person name="Lipzen A."/>
            <person name="Lukacs Z."/>
            <person name="Mihaltcheva S."/>
            <person name="Morgado L.N."/>
            <person name="Niskanen T."/>
            <person name="Noordeloos M.E."/>
            <person name="Ohm R.A."/>
            <person name="Ortiz-Santana B."/>
            <person name="Ovrebo C."/>
            <person name="Racz N."/>
            <person name="Riley R."/>
            <person name="Savchenko A."/>
            <person name="Shiryaev A."/>
            <person name="Soop K."/>
            <person name="Spirin V."/>
            <person name="Szebenyi C."/>
            <person name="Tomsovsky M."/>
            <person name="Tulloss R.E."/>
            <person name="Uehling J."/>
            <person name="Grigoriev I.V."/>
            <person name="Vagvolgyi C."/>
            <person name="Papp T."/>
            <person name="Martin F.M."/>
            <person name="Miettinen O."/>
            <person name="Hibbett D.S."/>
            <person name="Nagy L.G."/>
        </authorList>
    </citation>
    <scope>NUCLEOTIDE SEQUENCE [LARGE SCALE GENOMIC DNA]</scope>
    <source>
        <strain evidence="1 2">NL-1719</strain>
    </source>
</reference>
<evidence type="ECO:0000313" key="2">
    <source>
        <dbReference type="Proteomes" id="UP000308600"/>
    </source>
</evidence>
<keyword evidence="2" id="KW-1185">Reference proteome</keyword>
<dbReference type="EMBL" id="ML208294">
    <property type="protein sequence ID" value="TFK71747.1"/>
    <property type="molecule type" value="Genomic_DNA"/>
</dbReference>
<dbReference type="Proteomes" id="UP000308600">
    <property type="component" value="Unassembled WGS sequence"/>
</dbReference>